<evidence type="ECO:0000256" key="3">
    <source>
        <dbReference type="ARBA" id="ARBA00023163"/>
    </source>
</evidence>
<dbReference type="Pfam" id="PF12833">
    <property type="entry name" value="HTH_18"/>
    <property type="match status" value="1"/>
</dbReference>
<gene>
    <name evidence="5" type="ORF">FLL46_07045</name>
</gene>
<protein>
    <submittedName>
        <fullName evidence="5">Helix-turn-helix transcriptional regulator</fullName>
    </submittedName>
</protein>
<organism evidence="5 6">
    <name type="scientific">Aliikangiella coralliicola</name>
    <dbReference type="NCBI Taxonomy" id="2592383"/>
    <lineage>
        <taxon>Bacteria</taxon>
        <taxon>Pseudomonadati</taxon>
        <taxon>Pseudomonadota</taxon>
        <taxon>Gammaproteobacteria</taxon>
        <taxon>Oceanospirillales</taxon>
        <taxon>Pleioneaceae</taxon>
        <taxon>Aliikangiella</taxon>
    </lineage>
</organism>
<dbReference type="PANTHER" id="PTHR43280:SF28">
    <property type="entry name" value="HTH-TYPE TRANSCRIPTIONAL ACTIVATOR RHAS"/>
    <property type="match status" value="1"/>
</dbReference>
<keyword evidence="6" id="KW-1185">Reference proteome</keyword>
<dbReference type="SMART" id="SM00342">
    <property type="entry name" value="HTH_ARAC"/>
    <property type="match status" value="1"/>
</dbReference>
<dbReference type="GO" id="GO:0043565">
    <property type="term" value="F:sequence-specific DNA binding"/>
    <property type="evidence" value="ECO:0007669"/>
    <property type="project" value="InterPro"/>
</dbReference>
<dbReference type="EMBL" id="VIKS01000004">
    <property type="protein sequence ID" value="TQV88277.1"/>
    <property type="molecule type" value="Genomic_DNA"/>
</dbReference>
<evidence type="ECO:0000313" key="6">
    <source>
        <dbReference type="Proteomes" id="UP000315439"/>
    </source>
</evidence>
<dbReference type="InterPro" id="IPR018060">
    <property type="entry name" value="HTH_AraC"/>
</dbReference>
<dbReference type="Gene3D" id="1.10.10.60">
    <property type="entry name" value="Homeodomain-like"/>
    <property type="match status" value="2"/>
</dbReference>
<sequence length="135" mass="15992">MTFYETELRRIRKQVYSNQQQLDLVIGIKKLIDANYDSDLNLDMLSFHRFISKYYLLRLFKRYFGLTPKQYLIDKRIEKSKEFLRAGTSVTQTCFAVGFKSLGSFSVLFKEKIGISPKQYQKEQLSRSKLNSNHI</sequence>
<dbReference type="OrthoDB" id="9809338at2"/>
<evidence type="ECO:0000313" key="5">
    <source>
        <dbReference type="EMBL" id="TQV88277.1"/>
    </source>
</evidence>
<dbReference type="RefSeq" id="WP_142892785.1">
    <property type="nucleotide sequence ID" value="NZ_ML660162.1"/>
</dbReference>
<evidence type="ECO:0000259" key="4">
    <source>
        <dbReference type="PROSITE" id="PS01124"/>
    </source>
</evidence>
<dbReference type="SUPFAM" id="SSF46689">
    <property type="entry name" value="Homeodomain-like"/>
    <property type="match status" value="2"/>
</dbReference>
<dbReference type="InterPro" id="IPR018062">
    <property type="entry name" value="HTH_AraC-typ_CS"/>
</dbReference>
<comment type="caution">
    <text evidence="5">The sequence shown here is derived from an EMBL/GenBank/DDBJ whole genome shotgun (WGS) entry which is preliminary data.</text>
</comment>
<reference evidence="5 6" key="1">
    <citation type="submission" date="2019-07" db="EMBL/GenBank/DDBJ databases">
        <title>Draft genome for Aliikangiella sp. M105.</title>
        <authorList>
            <person name="Wang G."/>
        </authorList>
    </citation>
    <scope>NUCLEOTIDE SEQUENCE [LARGE SCALE GENOMIC DNA]</scope>
    <source>
        <strain evidence="5 6">M105</strain>
    </source>
</reference>
<keyword evidence="3" id="KW-0804">Transcription</keyword>
<proteinExistence type="predicted"/>
<evidence type="ECO:0000256" key="1">
    <source>
        <dbReference type="ARBA" id="ARBA00023015"/>
    </source>
</evidence>
<dbReference type="PANTHER" id="PTHR43280">
    <property type="entry name" value="ARAC-FAMILY TRANSCRIPTIONAL REGULATOR"/>
    <property type="match status" value="1"/>
</dbReference>
<dbReference type="GO" id="GO:0003700">
    <property type="term" value="F:DNA-binding transcription factor activity"/>
    <property type="evidence" value="ECO:0007669"/>
    <property type="project" value="InterPro"/>
</dbReference>
<dbReference type="Proteomes" id="UP000315439">
    <property type="component" value="Unassembled WGS sequence"/>
</dbReference>
<evidence type="ECO:0000256" key="2">
    <source>
        <dbReference type="ARBA" id="ARBA00023125"/>
    </source>
</evidence>
<dbReference type="InterPro" id="IPR009057">
    <property type="entry name" value="Homeodomain-like_sf"/>
</dbReference>
<name>A0A545UFN6_9GAMM</name>
<keyword evidence="2" id="KW-0238">DNA-binding</keyword>
<dbReference type="PROSITE" id="PS00041">
    <property type="entry name" value="HTH_ARAC_FAMILY_1"/>
    <property type="match status" value="1"/>
</dbReference>
<dbReference type="AlphaFoldDB" id="A0A545UFN6"/>
<dbReference type="PROSITE" id="PS01124">
    <property type="entry name" value="HTH_ARAC_FAMILY_2"/>
    <property type="match status" value="1"/>
</dbReference>
<keyword evidence="1" id="KW-0805">Transcription regulation</keyword>
<accession>A0A545UFN6</accession>
<feature type="domain" description="HTH araC/xylS-type" evidence="4">
    <location>
        <begin position="26"/>
        <end position="123"/>
    </location>
</feature>